<dbReference type="InterPro" id="IPR039663">
    <property type="entry name" value="AIP/AIPL1/TTC9"/>
</dbReference>
<dbReference type="PANTHER" id="PTHR11242">
    <property type="entry name" value="ARYL HYDROCARBON RECEPTOR INTERACTING PROTEIN RELATED"/>
    <property type="match status" value="1"/>
</dbReference>
<dbReference type="GO" id="GO:0003755">
    <property type="term" value="F:peptidyl-prolyl cis-trans isomerase activity"/>
    <property type="evidence" value="ECO:0007669"/>
    <property type="project" value="UniProtKB-KW"/>
</dbReference>
<dbReference type="EC" id="5.2.1.8" evidence="5"/>
<dbReference type="PANTHER" id="PTHR11242:SF0">
    <property type="entry name" value="TPR_REGION DOMAIN-CONTAINING PROTEIN"/>
    <property type="match status" value="1"/>
</dbReference>
<reference evidence="7" key="2">
    <citation type="submission" date="2015-02" db="UniProtKB">
        <authorList>
            <consortium name="EnsemblMetazoa"/>
        </authorList>
    </citation>
    <scope>IDENTIFICATION</scope>
</reference>
<evidence type="ECO:0000256" key="1">
    <source>
        <dbReference type="ARBA" id="ARBA00004496"/>
    </source>
</evidence>
<dbReference type="HOGENOM" id="CLU_052244_0_0_1"/>
<feature type="domain" description="PPIase FKBP-type" evidence="6">
    <location>
        <begin position="29"/>
        <end position="88"/>
    </location>
</feature>
<dbReference type="FunFam" id="1.25.40.10:FF:000052">
    <property type="entry name" value="Aryl-hydrocarbon-interacting protein-like 1"/>
    <property type="match status" value="1"/>
</dbReference>
<dbReference type="SUPFAM" id="SSF48452">
    <property type="entry name" value="TPR-like"/>
    <property type="match status" value="1"/>
</dbReference>
<dbReference type="eggNOG" id="KOG0545">
    <property type="taxonomic scope" value="Eukaryota"/>
</dbReference>
<dbReference type="Proteomes" id="UP000014500">
    <property type="component" value="Unassembled WGS sequence"/>
</dbReference>
<keyword evidence="8" id="KW-1185">Reference proteome</keyword>
<name>T1J6F3_STRMM</name>
<accession>T1J6F3</accession>
<evidence type="ECO:0000313" key="7">
    <source>
        <dbReference type="EnsemblMetazoa" id="SMAR009222-PA"/>
    </source>
</evidence>
<evidence type="ECO:0000259" key="6">
    <source>
        <dbReference type="PROSITE" id="PS50059"/>
    </source>
</evidence>
<dbReference type="Gene3D" id="3.10.50.40">
    <property type="match status" value="1"/>
</dbReference>
<evidence type="ECO:0000313" key="8">
    <source>
        <dbReference type="Proteomes" id="UP000014500"/>
    </source>
</evidence>
<reference evidence="8" key="1">
    <citation type="submission" date="2011-05" db="EMBL/GenBank/DDBJ databases">
        <authorList>
            <person name="Richards S.R."/>
            <person name="Qu J."/>
            <person name="Jiang H."/>
            <person name="Jhangiani S.N."/>
            <person name="Agravi P."/>
            <person name="Goodspeed R."/>
            <person name="Gross S."/>
            <person name="Mandapat C."/>
            <person name="Jackson L."/>
            <person name="Mathew T."/>
            <person name="Pu L."/>
            <person name="Thornton R."/>
            <person name="Saada N."/>
            <person name="Wilczek-Boney K.B."/>
            <person name="Lee S."/>
            <person name="Kovar C."/>
            <person name="Wu Y."/>
            <person name="Scherer S.E."/>
            <person name="Worley K.C."/>
            <person name="Muzny D.M."/>
            <person name="Gibbs R."/>
        </authorList>
    </citation>
    <scope>NUCLEOTIDE SEQUENCE</scope>
    <source>
        <strain evidence="8">Brora</strain>
    </source>
</reference>
<dbReference type="STRING" id="126957.T1J6F3"/>
<dbReference type="Gene3D" id="1.25.40.10">
    <property type="entry name" value="Tetratricopeptide repeat domain"/>
    <property type="match status" value="1"/>
</dbReference>
<sequence>MAFYVDSKRLITKTIIHAGNGDLPDFAENTKVTFHFRTQKQDEAETILDDSRQLGKPMEIFIGKKFKMEAWEQCVKTMRIGEVARFSVAKSLVATYPWVSNVIRKALGNQKDTPQPTSHCCGGMMAFQNENNSSSIDSLMNKPEPLTFTIELLKAELPGEYTQESWIMNDKDKLISVPQLREEGNRLYRQQQYEAAAKKYSEALGRLEQLVLKEKPGDEEWNELDKMKIPLLLNYSQCQLLQNEYYSVIEHTTTVLEKDENNVKALFRRAKAHVGAWNPTEARYDFEKIFELDPSLTAAVNKELEQLKTLEKEHDRKEKSRLCGKIF</sequence>
<evidence type="ECO:0000256" key="5">
    <source>
        <dbReference type="PROSITE-ProRule" id="PRU00277"/>
    </source>
</evidence>
<dbReference type="Pfam" id="PF23322">
    <property type="entry name" value="PPIase_AIP"/>
    <property type="match status" value="1"/>
</dbReference>
<proteinExistence type="predicted"/>
<dbReference type="EnsemblMetazoa" id="SMAR009222-RA">
    <property type="protein sequence ID" value="SMAR009222-PA"/>
    <property type="gene ID" value="SMAR009222"/>
</dbReference>
<keyword evidence="2" id="KW-0963">Cytoplasm</keyword>
<dbReference type="PROSITE" id="PS50059">
    <property type="entry name" value="FKBP_PPIASE"/>
    <property type="match status" value="1"/>
</dbReference>
<evidence type="ECO:0000256" key="4">
    <source>
        <dbReference type="ARBA" id="ARBA00022803"/>
    </source>
</evidence>
<dbReference type="InterPro" id="IPR001179">
    <property type="entry name" value="PPIase_FKBP_dom"/>
</dbReference>
<keyword evidence="4" id="KW-0802">TPR repeat</keyword>
<keyword evidence="5" id="KW-0697">Rotamase</keyword>
<comment type="catalytic activity">
    <reaction evidence="5">
        <text>[protein]-peptidylproline (omega=180) = [protein]-peptidylproline (omega=0)</text>
        <dbReference type="Rhea" id="RHEA:16237"/>
        <dbReference type="Rhea" id="RHEA-COMP:10747"/>
        <dbReference type="Rhea" id="RHEA-COMP:10748"/>
        <dbReference type="ChEBI" id="CHEBI:83833"/>
        <dbReference type="ChEBI" id="CHEBI:83834"/>
        <dbReference type="EC" id="5.2.1.8"/>
    </reaction>
</comment>
<dbReference type="PhylomeDB" id="T1J6F3"/>
<dbReference type="OMA" id="SHCCGMM"/>
<keyword evidence="5" id="KW-0413">Isomerase</keyword>
<organism evidence="7 8">
    <name type="scientific">Strigamia maritima</name>
    <name type="common">European centipede</name>
    <name type="synonym">Geophilus maritimus</name>
    <dbReference type="NCBI Taxonomy" id="126957"/>
    <lineage>
        <taxon>Eukaryota</taxon>
        <taxon>Metazoa</taxon>
        <taxon>Ecdysozoa</taxon>
        <taxon>Arthropoda</taxon>
        <taxon>Myriapoda</taxon>
        <taxon>Chilopoda</taxon>
        <taxon>Pleurostigmophora</taxon>
        <taxon>Geophilomorpha</taxon>
        <taxon>Linotaeniidae</taxon>
        <taxon>Strigamia</taxon>
    </lineage>
</organism>
<evidence type="ECO:0000256" key="3">
    <source>
        <dbReference type="ARBA" id="ARBA00022737"/>
    </source>
</evidence>
<dbReference type="EMBL" id="JH431878">
    <property type="status" value="NOT_ANNOTATED_CDS"/>
    <property type="molecule type" value="Genomic_DNA"/>
</dbReference>
<dbReference type="InterPro" id="IPR011990">
    <property type="entry name" value="TPR-like_helical_dom_sf"/>
</dbReference>
<evidence type="ECO:0000256" key="2">
    <source>
        <dbReference type="ARBA" id="ARBA00022490"/>
    </source>
</evidence>
<comment type="subcellular location">
    <subcellularLocation>
        <location evidence="1">Cytoplasm</location>
    </subcellularLocation>
</comment>
<dbReference type="InterPro" id="IPR056277">
    <property type="entry name" value="PPIase_AIP"/>
</dbReference>
<dbReference type="AlphaFoldDB" id="T1J6F3"/>
<protein>
    <recommendedName>
        <fullName evidence="5">peptidylprolyl isomerase</fullName>
        <ecNumber evidence="5">5.2.1.8</ecNumber>
    </recommendedName>
</protein>
<dbReference type="InterPro" id="IPR046357">
    <property type="entry name" value="PPIase_dom_sf"/>
</dbReference>
<keyword evidence="3" id="KW-0677">Repeat</keyword>
<dbReference type="SUPFAM" id="SSF54534">
    <property type="entry name" value="FKBP-like"/>
    <property type="match status" value="1"/>
</dbReference>
<dbReference type="GO" id="GO:0005737">
    <property type="term" value="C:cytoplasm"/>
    <property type="evidence" value="ECO:0007669"/>
    <property type="project" value="UniProtKB-SubCell"/>
</dbReference>